<sequence>MKRLLVAITLVAASALAAAASPVRIPEASARYRFALEREAVARFGLDAPIARIAAQIHAESTWEPTAESAYAQGLSQFTPPTAAWLPTVCPEVGPPDPWDAGWSLRAITCYDAWLLQRVDGATVCDEWAFALSGYNGGLTWVYRDRARASAKGADPARWFDHVEKQSGRGAAHMVENRSYVARILRRFEPAYIAAGWPGEAACP</sequence>
<organism evidence="3 4">
    <name type="scientific">Tahibacter soli</name>
    <dbReference type="NCBI Taxonomy" id="2983605"/>
    <lineage>
        <taxon>Bacteria</taxon>
        <taxon>Pseudomonadati</taxon>
        <taxon>Pseudomonadota</taxon>
        <taxon>Gammaproteobacteria</taxon>
        <taxon>Lysobacterales</taxon>
        <taxon>Rhodanobacteraceae</taxon>
        <taxon>Tahibacter</taxon>
    </lineage>
</organism>
<evidence type="ECO:0000259" key="2">
    <source>
        <dbReference type="Pfam" id="PF01464"/>
    </source>
</evidence>
<dbReference type="RefSeq" id="WP_263544610.1">
    <property type="nucleotide sequence ID" value="NZ_JAOVZO020000015.1"/>
</dbReference>
<accession>A0A9X3YLI5</accession>
<dbReference type="AlphaFoldDB" id="A0A9X3YLI5"/>
<name>A0A9X3YLI5_9GAMM</name>
<dbReference type="InterPro" id="IPR023346">
    <property type="entry name" value="Lysozyme-like_dom_sf"/>
</dbReference>
<feature type="domain" description="Transglycosylase SLT" evidence="2">
    <location>
        <begin position="53"/>
        <end position="153"/>
    </location>
</feature>
<keyword evidence="1" id="KW-0732">Signal</keyword>
<dbReference type="Pfam" id="PF01464">
    <property type="entry name" value="SLT"/>
    <property type="match status" value="1"/>
</dbReference>
<keyword evidence="4" id="KW-1185">Reference proteome</keyword>
<feature type="chain" id="PRO_5040955504" evidence="1">
    <location>
        <begin position="20"/>
        <end position="204"/>
    </location>
</feature>
<evidence type="ECO:0000256" key="1">
    <source>
        <dbReference type="SAM" id="SignalP"/>
    </source>
</evidence>
<dbReference type="Gene3D" id="1.10.530.10">
    <property type="match status" value="1"/>
</dbReference>
<feature type="signal peptide" evidence="1">
    <location>
        <begin position="1"/>
        <end position="19"/>
    </location>
</feature>
<dbReference type="SUPFAM" id="SSF53955">
    <property type="entry name" value="Lysozyme-like"/>
    <property type="match status" value="1"/>
</dbReference>
<protein>
    <submittedName>
        <fullName evidence="3">Transglycosylase SLT domain-containing protein</fullName>
    </submittedName>
</protein>
<reference evidence="3" key="1">
    <citation type="submission" date="2023-02" db="EMBL/GenBank/DDBJ databases">
        <title>Tahibacter soli sp. nov. isolated from soil.</title>
        <authorList>
            <person name="Baek J.H."/>
            <person name="Lee J.K."/>
            <person name="Choi D.G."/>
            <person name="Jeon C.O."/>
        </authorList>
    </citation>
    <scope>NUCLEOTIDE SEQUENCE</scope>
    <source>
        <strain evidence="3">BL</strain>
    </source>
</reference>
<dbReference type="InterPro" id="IPR008258">
    <property type="entry name" value="Transglycosylase_SLT_dom_1"/>
</dbReference>
<evidence type="ECO:0000313" key="3">
    <source>
        <dbReference type="EMBL" id="MDC8012918.1"/>
    </source>
</evidence>
<proteinExistence type="predicted"/>
<evidence type="ECO:0000313" key="4">
    <source>
        <dbReference type="Proteomes" id="UP001139971"/>
    </source>
</evidence>
<dbReference type="Proteomes" id="UP001139971">
    <property type="component" value="Unassembled WGS sequence"/>
</dbReference>
<gene>
    <name evidence="3" type="ORF">OD750_010220</name>
</gene>
<comment type="caution">
    <text evidence="3">The sequence shown here is derived from an EMBL/GenBank/DDBJ whole genome shotgun (WGS) entry which is preliminary data.</text>
</comment>
<dbReference type="EMBL" id="JAOVZO020000015">
    <property type="protein sequence ID" value="MDC8012918.1"/>
    <property type="molecule type" value="Genomic_DNA"/>
</dbReference>